<proteinExistence type="predicted"/>
<dbReference type="EMBL" id="JAQGEC010000016">
    <property type="protein sequence ID" value="MDR9891951.1"/>
    <property type="molecule type" value="Genomic_DNA"/>
</dbReference>
<dbReference type="RefSeq" id="WP_310827107.1">
    <property type="nucleotide sequence ID" value="NZ_JAQGEC010000016.1"/>
</dbReference>
<name>A0AAE4DQM4_9ENTR</name>
<reference evidence="1" key="1">
    <citation type="submission" date="2022-12" db="EMBL/GenBank/DDBJ databases">
        <title>NDM-1 containing novel ST 2018 Pseudenterobacter timonensis.</title>
        <authorList>
            <person name="Halder G."/>
            <person name="Mandal S."/>
            <person name="Dutta S."/>
        </authorList>
    </citation>
    <scope>NUCLEOTIDE SEQUENCE</scope>
    <source>
        <strain evidence="1">CNCI147</strain>
    </source>
</reference>
<dbReference type="InterPro" id="IPR024524">
    <property type="entry name" value="DUF3800"/>
</dbReference>
<comment type="caution">
    <text evidence="1">The sequence shown here is derived from an EMBL/GenBank/DDBJ whole genome shotgun (WGS) entry which is preliminary data.</text>
</comment>
<gene>
    <name evidence="1" type="ORF">O7047_17155</name>
</gene>
<dbReference type="AlphaFoldDB" id="A0AAE4DQM4"/>
<sequence length="235" mass="28074">MILNTKTFNVFCDESCHLLNDHQEVMVIGATWCPDSITKKIARDIRAIKVKHGLSEGFEIKWTKVSKSKISFYLELVDYFFANQALRFRAVIVPHKSRLDHQRFNQDHNTFYYKICFYLLKNIIENKSLYRVYFDIKDTLGIEKIEKLRRVLHNSGYDFDRDSIERIQHIRSHEVQQLQLADLFIGALGYLHRGYDTNEGKLQIIEKIRFYTNRDLLRSTLPTERKFNVFVWESR</sequence>
<protein>
    <submittedName>
        <fullName evidence="1">DUF3800 domain-containing protein</fullName>
    </submittedName>
</protein>
<dbReference type="Pfam" id="PF12686">
    <property type="entry name" value="DUF3800"/>
    <property type="match status" value="1"/>
</dbReference>
<dbReference type="Proteomes" id="UP001248822">
    <property type="component" value="Unassembled WGS sequence"/>
</dbReference>
<organism evidence="1 2">
    <name type="scientific">Pseudenterobacter timonensis</name>
    <dbReference type="NCBI Taxonomy" id="1755099"/>
    <lineage>
        <taxon>Bacteria</taxon>
        <taxon>Pseudomonadati</taxon>
        <taxon>Pseudomonadota</taxon>
        <taxon>Gammaproteobacteria</taxon>
        <taxon>Enterobacterales</taxon>
        <taxon>Enterobacteriaceae</taxon>
        <taxon>Pseudenterobacter</taxon>
    </lineage>
</organism>
<accession>A0AAE4DQM4</accession>
<evidence type="ECO:0000313" key="1">
    <source>
        <dbReference type="EMBL" id="MDR9891951.1"/>
    </source>
</evidence>
<evidence type="ECO:0000313" key="2">
    <source>
        <dbReference type="Proteomes" id="UP001248822"/>
    </source>
</evidence>